<evidence type="ECO:0000313" key="3">
    <source>
        <dbReference type="Proteomes" id="UP000002358"/>
    </source>
</evidence>
<sequence length="336" mass="38442">MADVHNSSDDSLLITSSNSSDEAIKPMRRYKLFFHKDKGGPDQVSKQTKKKYDLLCEDPSKISNVQVPANDERNKGEDCIAENPTNTNMRHSNSDMEFSEIRNNHEDDDVVQHSSNQLDIYMSSSNYIMHSNRDSNGTAYSLNDNIRMDSDCTSSVNDSCSSNSSSNISSDTENKSYCFDKIMFNYSLKRLSVRDIILICTAFCLRFNISDQALLMLVNMFKICADPEFENLNFSKHMMSKCFSLQNENVTYHYYCKVCSEQIIYSVKSNKPPKRSKHMCIKCKKEATITSASENYFLTIDLAYQIEILFSNHETFSDVIKNVTSSNNEYKGTLHK</sequence>
<feature type="region of interest" description="Disordered" evidence="1">
    <location>
        <begin position="72"/>
        <end position="92"/>
    </location>
</feature>
<protein>
    <submittedName>
        <fullName evidence="2">Uncharacterized protein</fullName>
    </submittedName>
</protein>
<evidence type="ECO:0000256" key="1">
    <source>
        <dbReference type="SAM" id="MobiDB-lite"/>
    </source>
</evidence>
<dbReference type="GeneID" id="116417916"/>
<feature type="compositionally biased region" description="Polar residues" evidence="1">
    <location>
        <begin position="9"/>
        <end position="21"/>
    </location>
</feature>
<dbReference type="RefSeq" id="XP_031788949.1">
    <property type="nucleotide sequence ID" value="XM_031933089.2"/>
</dbReference>
<feature type="region of interest" description="Disordered" evidence="1">
    <location>
        <begin position="1"/>
        <end position="21"/>
    </location>
</feature>
<dbReference type="EnsemblMetazoa" id="XM_031933089">
    <property type="protein sequence ID" value="XP_031788949"/>
    <property type="gene ID" value="LOC116417916"/>
</dbReference>
<reference evidence="2" key="1">
    <citation type="submission" date="2021-01" db="UniProtKB">
        <authorList>
            <consortium name="EnsemblMetazoa"/>
        </authorList>
    </citation>
    <scope>IDENTIFICATION</scope>
</reference>
<organism evidence="2 3">
    <name type="scientific">Nasonia vitripennis</name>
    <name type="common">Parasitic wasp</name>
    <dbReference type="NCBI Taxonomy" id="7425"/>
    <lineage>
        <taxon>Eukaryota</taxon>
        <taxon>Metazoa</taxon>
        <taxon>Ecdysozoa</taxon>
        <taxon>Arthropoda</taxon>
        <taxon>Hexapoda</taxon>
        <taxon>Insecta</taxon>
        <taxon>Pterygota</taxon>
        <taxon>Neoptera</taxon>
        <taxon>Endopterygota</taxon>
        <taxon>Hymenoptera</taxon>
        <taxon>Apocrita</taxon>
        <taxon>Proctotrupomorpha</taxon>
        <taxon>Chalcidoidea</taxon>
        <taxon>Pteromalidae</taxon>
        <taxon>Pteromalinae</taxon>
        <taxon>Nasonia</taxon>
    </lineage>
</organism>
<dbReference type="KEGG" id="nvi:116417916"/>
<keyword evidence="3" id="KW-1185">Reference proteome</keyword>
<accession>A0A7M7QPT0</accession>
<dbReference type="InParanoid" id="A0A7M7QPT0"/>
<evidence type="ECO:0000313" key="2">
    <source>
        <dbReference type="EnsemblMetazoa" id="XP_031788949"/>
    </source>
</evidence>
<name>A0A7M7QPT0_NASVI</name>
<proteinExistence type="predicted"/>
<dbReference type="Proteomes" id="UP000002358">
    <property type="component" value="Unassembled WGS sequence"/>
</dbReference>
<dbReference type="OrthoDB" id="8191915at2759"/>
<dbReference type="AlphaFoldDB" id="A0A7M7QPT0"/>